<sequence length="71" mass="7872">MLIVCVCMVGRYTCRRILIAKHVKLQCIIGCSCYLIGLCLPVGKDRTLRLVGAQNDLLFVCTISSRQGPMI</sequence>
<keyword evidence="2" id="KW-1185">Reference proteome</keyword>
<evidence type="ECO:0000313" key="2">
    <source>
        <dbReference type="Proteomes" id="UP001159364"/>
    </source>
</evidence>
<dbReference type="AlphaFoldDB" id="A0AAV8U268"/>
<reference evidence="1 2" key="1">
    <citation type="submission" date="2021-09" db="EMBL/GenBank/DDBJ databases">
        <title>Genomic insights and catalytic innovation underlie evolution of tropane alkaloids biosynthesis.</title>
        <authorList>
            <person name="Wang Y.-J."/>
            <person name="Tian T."/>
            <person name="Huang J.-P."/>
            <person name="Huang S.-X."/>
        </authorList>
    </citation>
    <scope>NUCLEOTIDE SEQUENCE [LARGE SCALE GENOMIC DNA]</scope>
    <source>
        <strain evidence="1">KIB-2018</strain>
        <tissue evidence="1">Leaf</tissue>
    </source>
</reference>
<dbReference type="EMBL" id="JAIWQS010000002">
    <property type="protein sequence ID" value="KAJ8772369.1"/>
    <property type="molecule type" value="Genomic_DNA"/>
</dbReference>
<gene>
    <name evidence="1" type="ORF">K2173_027546</name>
</gene>
<organism evidence="1 2">
    <name type="scientific">Erythroxylum novogranatense</name>
    <dbReference type="NCBI Taxonomy" id="1862640"/>
    <lineage>
        <taxon>Eukaryota</taxon>
        <taxon>Viridiplantae</taxon>
        <taxon>Streptophyta</taxon>
        <taxon>Embryophyta</taxon>
        <taxon>Tracheophyta</taxon>
        <taxon>Spermatophyta</taxon>
        <taxon>Magnoliopsida</taxon>
        <taxon>eudicotyledons</taxon>
        <taxon>Gunneridae</taxon>
        <taxon>Pentapetalae</taxon>
        <taxon>rosids</taxon>
        <taxon>fabids</taxon>
        <taxon>Malpighiales</taxon>
        <taxon>Erythroxylaceae</taxon>
        <taxon>Erythroxylum</taxon>
    </lineage>
</organism>
<name>A0AAV8U268_9ROSI</name>
<comment type="caution">
    <text evidence="1">The sequence shown here is derived from an EMBL/GenBank/DDBJ whole genome shotgun (WGS) entry which is preliminary data.</text>
</comment>
<accession>A0AAV8U268</accession>
<evidence type="ECO:0000313" key="1">
    <source>
        <dbReference type="EMBL" id="KAJ8772369.1"/>
    </source>
</evidence>
<dbReference type="Proteomes" id="UP001159364">
    <property type="component" value="Linkage Group LG02"/>
</dbReference>
<proteinExistence type="predicted"/>
<protein>
    <submittedName>
        <fullName evidence="1">Uncharacterized protein</fullName>
    </submittedName>
</protein>